<accession>A0A953L6G4</accession>
<dbReference type="Pfam" id="PF14125">
    <property type="entry name" value="DUF4292"/>
    <property type="match status" value="1"/>
</dbReference>
<name>A0A953L6G4_9BACT</name>
<dbReference type="RefSeq" id="WP_222579130.1">
    <property type="nucleotide sequence ID" value="NZ_JAHVHU010000005.1"/>
</dbReference>
<evidence type="ECO:0000313" key="2">
    <source>
        <dbReference type="Proteomes" id="UP000753961"/>
    </source>
</evidence>
<keyword evidence="2" id="KW-1185">Reference proteome</keyword>
<protein>
    <submittedName>
        <fullName evidence="1">DUF4292 domain-containing protein</fullName>
    </submittedName>
</protein>
<sequence>MALAVLMVSLMGCSGSKKLSGGKKEFEPTVLNSFFNQLGVIEMKGKLKVSMTESGTSYNANLTVREKEDKIWFIVRFLGIEFFRGLIDHERIQVLDRNNKEHLTATWSELQNAYSKDLSYETFRNLLLGNPFLVKGANYGYFKKDGVYEYDYTTEASHLLISILFNKRIKQTIWVLENDKIAIEANYEQYDSPTLKNIPYFRQYIVYFHNIQPINIQMEIKNYSFDDSITTPFEVPDRYTHFGLLTK</sequence>
<reference evidence="1" key="1">
    <citation type="submission" date="2021-06" db="EMBL/GenBank/DDBJ databases">
        <title>44 bacteria genomes isolated from Dapeng, Shenzhen.</title>
        <authorList>
            <person name="Zheng W."/>
            <person name="Yu S."/>
            <person name="Huang Y."/>
        </authorList>
    </citation>
    <scope>NUCLEOTIDE SEQUENCE</scope>
    <source>
        <strain evidence="1">DP5N28-2</strain>
    </source>
</reference>
<comment type="caution">
    <text evidence="1">The sequence shown here is derived from an EMBL/GenBank/DDBJ whole genome shotgun (WGS) entry which is preliminary data.</text>
</comment>
<organism evidence="1 2">
    <name type="scientific">Membranihabitans marinus</name>
    <dbReference type="NCBI Taxonomy" id="1227546"/>
    <lineage>
        <taxon>Bacteria</taxon>
        <taxon>Pseudomonadati</taxon>
        <taxon>Bacteroidota</taxon>
        <taxon>Saprospiria</taxon>
        <taxon>Saprospirales</taxon>
        <taxon>Saprospiraceae</taxon>
        <taxon>Membranihabitans</taxon>
    </lineage>
</organism>
<dbReference type="AlphaFoldDB" id="A0A953L6G4"/>
<proteinExistence type="predicted"/>
<dbReference type="InterPro" id="IPR025634">
    <property type="entry name" value="DUF4292"/>
</dbReference>
<evidence type="ECO:0000313" key="1">
    <source>
        <dbReference type="EMBL" id="MBY5957612.1"/>
    </source>
</evidence>
<gene>
    <name evidence="1" type="ORF">KUV50_05665</name>
</gene>
<dbReference type="Proteomes" id="UP000753961">
    <property type="component" value="Unassembled WGS sequence"/>
</dbReference>
<dbReference type="EMBL" id="JAHVHU010000005">
    <property type="protein sequence ID" value="MBY5957612.1"/>
    <property type="molecule type" value="Genomic_DNA"/>
</dbReference>